<dbReference type="Proteomes" id="UP000596742">
    <property type="component" value="Unassembled WGS sequence"/>
</dbReference>
<feature type="transmembrane region" description="Helical" evidence="6">
    <location>
        <begin position="52"/>
        <end position="76"/>
    </location>
</feature>
<evidence type="ECO:0000256" key="1">
    <source>
        <dbReference type="ARBA" id="ARBA00004141"/>
    </source>
</evidence>
<evidence type="ECO:0000256" key="3">
    <source>
        <dbReference type="ARBA" id="ARBA00022692"/>
    </source>
</evidence>
<sequence length="166" mass="19335">MTKTDVVPQKPLPAVARFFFYGLHGLFDEIVFTALFDLFLEPHGNAQLKGYTTIYSFFIYGSCSLVVERLYVYLYLKHGIPWYTRTAIYLLVLYTWELSFGLVLRQFDACSWDYSHYDYNFMGLITLEYAPGWIVLCLWQDVIADFLLSLSINVKSDENNDKIKAA</sequence>
<protein>
    <recommendedName>
        <fullName evidence="9">Transmembrane protein 229b</fullName>
    </recommendedName>
</protein>
<dbReference type="InterPro" id="IPR010540">
    <property type="entry name" value="CmpB_TMEM229"/>
</dbReference>
<evidence type="ECO:0000313" key="8">
    <source>
        <dbReference type="Proteomes" id="UP000596742"/>
    </source>
</evidence>
<keyword evidence="4 6" id="KW-1133">Transmembrane helix</keyword>
<name>A0A8B6EJ23_MYTGA</name>
<dbReference type="OrthoDB" id="5946847at2759"/>
<feature type="transmembrane region" description="Helical" evidence="6">
    <location>
        <begin position="18"/>
        <end position="40"/>
    </location>
</feature>
<dbReference type="EMBL" id="UYJE01005274">
    <property type="protein sequence ID" value="VDI35856.1"/>
    <property type="molecule type" value="Genomic_DNA"/>
</dbReference>
<proteinExistence type="inferred from homology"/>
<evidence type="ECO:0008006" key="9">
    <source>
        <dbReference type="Google" id="ProtNLM"/>
    </source>
</evidence>
<keyword evidence="3 6" id="KW-0812">Transmembrane</keyword>
<evidence type="ECO:0000256" key="5">
    <source>
        <dbReference type="ARBA" id="ARBA00023136"/>
    </source>
</evidence>
<keyword evidence="8" id="KW-1185">Reference proteome</keyword>
<comment type="caution">
    <text evidence="7">The sequence shown here is derived from an EMBL/GenBank/DDBJ whole genome shotgun (WGS) entry which is preliminary data.</text>
</comment>
<evidence type="ECO:0000313" key="7">
    <source>
        <dbReference type="EMBL" id="VDI35856.1"/>
    </source>
</evidence>
<dbReference type="AlphaFoldDB" id="A0A8B6EJ23"/>
<keyword evidence="5 6" id="KW-0472">Membrane</keyword>
<reference evidence="7" key="1">
    <citation type="submission" date="2018-11" db="EMBL/GenBank/DDBJ databases">
        <authorList>
            <person name="Alioto T."/>
            <person name="Alioto T."/>
        </authorList>
    </citation>
    <scope>NUCLEOTIDE SEQUENCE</scope>
</reference>
<evidence type="ECO:0000256" key="6">
    <source>
        <dbReference type="SAM" id="Phobius"/>
    </source>
</evidence>
<evidence type="ECO:0000256" key="4">
    <source>
        <dbReference type="ARBA" id="ARBA00022989"/>
    </source>
</evidence>
<dbReference type="GO" id="GO:0016020">
    <property type="term" value="C:membrane"/>
    <property type="evidence" value="ECO:0007669"/>
    <property type="project" value="UniProtKB-SubCell"/>
</dbReference>
<dbReference type="PANTHER" id="PTHR31746">
    <property type="entry name" value="TRANSMEMBRANE PROTEIN 229 FAMILY MEMBER"/>
    <property type="match status" value="1"/>
</dbReference>
<dbReference type="PANTHER" id="PTHR31746:SF2">
    <property type="entry name" value="TRANSMEMBRANE PROTEIN 229A"/>
    <property type="match status" value="1"/>
</dbReference>
<feature type="transmembrane region" description="Helical" evidence="6">
    <location>
        <begin position="88"/>
        <end position="107"/>
    </location>
</feature>
<dbReference type="Pfam" id="PF06541">
    <property type="entry name" value="ABC_trans_CmpB"/>
    <property type="match status" value="1"/>
</dbReference>
<evidence type="ECO:0000256" key="2">
    <source>
        <dbReference type="ARBA" id="ARBA00006371"/>
    </source>
</evidence>
<comment type="subcellular location">
    <subcellularLocation>
        <location evidence="1">Membrane</location>
        <topology evidence="1">Multi-pass membrane protein</topology>
    </subcellularLocation>
</comment>
<comment type="similarity">
    <text evidence="2">Belongs to the TMEM229 family.</text>
</comment>
<gene>
    <name evidence="7" type="ORF">MGAL_10B082805</name>
</gene>
<accession>A0A8B6EJ23</accession>
<organism evidence="7 8">
    <name type="scientific">Mytilus galloprovincialis</name>
    <name type="common">Mediterranean mussel</name>
    <dbReference type="NCBI Taxonomy" id="29158"/>
    <lineage>
        <taxon>Eukaryota</taxon>
        <taxon>Metazoa</taxon>
        <taxon>Spiralia</taxon>
        <taxon>Lophotrochozoa</taxon>
        <taxon>Mollusca</taxon>
        <taxon>Bivalvia</taxon>
        <taxon>Autobranchia</taxon>
        <taxon>Pteriomorphia</taxon>
        <taxon>Mytilida</taxon>
        <taxon>Mytiloidea</taxon>
        <taxon>Mytilidae</taxon>
        <taxon>Mytilinae</taxon>
        <taxon>Mytilus</taxon>
    </lineage>
</organism>